<evidence type="ECO:0000313" key="10">
    <source>
        <dbReference type="EMBL" id="SEG10781.1"/>
    </source>
</evidence>
<dbReference type="GO" id="GO:0006281">
    <property type="term" value="P:DNA repair"/>
    <property type="evidence" value="ECO:0007669"/>
    <property type="project" value="InterPro"/>
</dbReference>
<evidence type="ECO:0000259" key="9">
    <source>
        <dbReference type="Pfam" id="PF03372"/>
    </source>
</evidence>
<dbReference type="InterPro" id="IPR036691">
    <property type="entry name" value="Endo/exonu/phosph_ase_sf"/>
</dbReference>
<dbReference type="PANTHER" id="PTHR43250:SF1">
    <property type="entry name" value="EXODEOXYRIBONUCLEASE III"/>
    <property type="match status" value="1"/>
</dbReference>
<proteinExistence type="inferred from homology"/>
<dbReference type="PROSITE" id="PS51435">
    <property type="entry name" value="AP_NUCLEASE_F1_4"/>
    <property type="match status" value="1"/>
</dbReference>
<feature type="binding site" evidence="6">
    <location>
        <position position="149"/>
    </location>
    <ligand>
        <name>Mg(2+)</name>
        <dbReference type="ChEBI" id="CHEBI:18420"/>
        <label>1</label>
    </ligand>
</feature>
<dbReference type="OrthoDB" id="9803914at2"/>
<feature type="binding site" evidence="6">
    <location>
        <position position="7"/>
    </location>
    <ligand>
        <name>Mg(2+)</name>
        <dbReference type="ChEBI" id="CHEBI:18420"/>
        <label>1</label>
    </ligand>
</feature>
<dbReference type="CDD" id="cd09086">
    <property type="entry name" value="ExoIII-like_AP-endo"/>
    <property type="match status" value="1"/>
</dbReference>
<sequence length="283" mass="32043">MKIASFNVNGINGRLSVLLRWLEEARPDVVCLQELKAPDGRFPIGAIAKAGYGAIWHGQKSWNGVAILARGAEPIETRRGLPGDPEDNQSRYIEAVIDGTLIACLYLPNGNPAPGPRFAYKMRWFQRLTDYAAELLALDVPIILAGDYNVMPTELDVYKPERWVDDALFRPDVREAFRGLAEQGWTDALRTLHPGERIYTFWDYLRNAWGRNAGLRLDHFLLNPLVAQRLIAADVDRDVRGWEKASDHAPVWIELSVSTKPTRRRLRSARPGPDRHELSIIRS</sequence>
<dbReference type="Proteomes" id="UP000236743">
    <property type="component" value="Unassembled WGS sequence"/>
</dbReference>
<feature type="site" description="Important for catalytic activity" evidence="7">
    <location>
        <position position="218"/>
    </location>
</feature>
<keyword evidence="4 6" id="KW-0460">Magnesium</keyword>
<dbReference type="GO" id="GO:0046872">
    <property type="term" value="F:metal ion binding"/>
    <property type="evidence" value="ECO:0007669"/>
    <property type="project" value="UniProtKB-KW"/>
</dbReference>
<protein>
    <submittedName>
        <fullName evidence="10">Exodeoxyribonuclease-3</fullName>
    </submittedName>
</protein>
<evidence type="ECO:0000256" key="7">
    <source>
        <dbReference type="PIRSR" id="PIRSR604808-3"/>
    </source>
</evidence>
<dbReference type="GO" id="GO:0003677">
    <property type="term" value="F:DNA binding"/>
    <property type="evidence" value="ECO:0007669"/>
    <property type="project" value="InterPro"/>
</dbReference>
<dbReference type="GO" id="GO:0008311">
    <property type="term" value="F:double-stranded DNA 3'-5' DNA exonuclease activity"/>
    <property type="evidence" value="ECO:0007669"/>
    <property type="project" value="InterPro"/>
</dbReference>
<evidence type="ECO:0000256" key="4">
    <source>
        <dbReference type="ARBA" id="ARBA00022842"/>
    </source>
</evidence>
<accession>A0A1H5XGA6</accession>
<keyword evidence="2 6" id="KW-0479">Metal-binding</keyword>
<evidence type="ECO:0000256" key="6">
    <source>
        <dbReference type="PIRSR" id="PIRSR604808-2"/>
    </source>
</evidence>
<dbReference type="PROSITE" id="PS00726">
    <property type="entry name" value="AP_NUCLEASE_F1_1"/>
    <property type="match status" value="1"/>
</dbReference>
<dbReference type="NCBIfam" id="TIGR00195">
    <property type="entry name" value="exoDNase_III"/>
    <property type="match status" value="1"/>
</dbReference>
<dbReference type="SUPFAM" id="SSF56219">
    <property type="entry name" value="DNase I-like"/>
    <property type="match status" value="1"/>
</dbReference>
<evidence type="ECO:0000256" key="3">
    <source>
        <dbReference type="ARBA" id="ARBA00022801"/>
    </source>
</evidence>
<name>A0A1H5XGA6_9HYPH</name>
<feature type="binding site" evidence="6">
    <location>
        <position position="34"/>
    </location>
    <ligand>
        <name>Mg(2+)</name>
        <dbReference type="ChEBI" id="CHEBI:18420"/>
        <label>1</label>
    </ligand>
</feature>
<dbReference type="InterPro" id="IPR005135">
    <property type="entry name" value="Endo/exonuclease/phosphatase"/>
</dbReference>
<dbReference type="AlphaFoldDB" id="A0A1H5XGA6"/>
<evidence type="ECO:0000313" key="11">
    <source>
        <dbReference type="Proteomes" id="UP000236743"/>
    </source>
</evidence>
<dbReference type="RefSeq" id="WP_103872089.1">
    <property type="nucleotide sequence ID" value="NZ_FNUY01000003.1"/>
</dbReference>
<keyword evidence="3" id="KW-0378">Hydrolase</keyword>
<feature type="domain" description="Endonuclease/exonuclease/phosphatase" evidence="9">
    <location>
        <begin position="4"/>
        <end position="248"/>
    </location>
</feature>
<gene>
    <name evidence="10" type="ORF">SAMN04488115_103235</name>
</gene>
<dbReference type="EMBL" id="FNUY01000003">
    <property type="protein sequence ID" value="SEG10781.1"/>
    <property type="molecule type" value="Genomic_DNA"/>
</dbReference>
<feature type="active site" description="Proton donor/acceptor" evidence="5">
    <location>
        <position position="147"/>
    </location>
</feature>
<comment type="similarity">
    <text evidence="1">Belongs to the DNA repair enzymes AP/ExoA family.</text>
</comment>
<evidence type="ECO:0000256" key="8">
    <source>
        <dbReference type="SAM" id="MobiDB-lite"/>
    </source>
</evidence>
<comment type="cofactor">
    <cofactor evidence="6">
        <name>Mg(2+)</name>
        <dbReference type="ChEBI" id="CHEBI:18420"/>
    </cofactor>
    <cofactor evidence="6">
        <name>Mn(2+)</name>
        <dbReference type="ChEBI" id="CHEBI:29035"/>
    </cofactor>
    <text evidence="6">Probably binds two magnesium or manganese ions per subunit.</text>
</comment>
<feature type="binding site" evidence="6">
    <location>
        <position position="248"/>
    </location>
    <ligand>
        <name>Mg(2+)</name>
        <dbReference type="ChEBI" id="CHEBI:18420"/>
        <label>1</label>
    </ligand>
</feature>
<dbReference type="InterPro" id="IPR037493">
    <property type="entry name" value="ExoIII-like"/>
</dbReference>
<feature type="binding site" evidence="6">
    <location>
        <position position="147"/>
    </location>
    <ligand>
        <name>Mg(2+)</name>
        <dbReference type="ChEBI" id="CHEBI:18420"/>
        <label>1</label>
    </ligand>
</feature>
<feature type="active site" description="Proton acceptor" evidence="5">
    <location>
        <position position="248"/>
    </location>
</feature>
<feature type="site" description="Transition state stabilizer" evidence="7">
    <location>
        <position position="149"/>
    </location>
</feature>
<dbReference type="NCBIfam" id="TIGR00633">
    <property type="entry name" value="xth"/>
    <property type="match status" value="1"/>
</dbReference>
<dbReference type="PANTHER" id="PTHR43250">
    <property type="entry name" value="EXODEOXYRIBONUCLEASE III"/>
    <property type="match status" value="1"/>
</dbReference>
<dbReference type="Pfam" id="PF03372">
    <property type="entry name" value="Exo_endo_phos"/>
    <property type="match status" value="1"/>
</dbReference>
<dbReference type="InterPro" id="IPR004808">
    <property type="entry name" value="AP_endonuc_1"/>
</dbReference>
<feature type="region of interest" description="Disordered" evidence="8">
    <location>
        <begin position="263"/>
        <end position="283"/>
    </location>
</feature>
<feature type="site" description="Interaction with DNA substrate" evidence="7">
    <location>
        <position position="248"/>
    </location>
</feature>
<dbReference type="GO" id="GO:0004519">
    <property type="term" value="F:endonuclease activity"/>
    <property type="evidence" value="ECO:0007669"/>
    <property type="project" value="InterPro"/>
</dbReference>
<evidence type="ECO:0000256" key="1">
    <source>
        <dbReference type="ARBA" id="ARBA00007092"/>
    </source>
</evidence>
<feature type="compositionally biased region" description="Basic and acidic residues" evidence="8">
    <location>
        <begin position="272"/>
        <end position="283"/>
    </location>
</feature>
<keyword evidence="6" id="KW-0464">Manganese</keyword>
<organism evidence="10 11">
    <name type="scientific">Bosea lathyri</name>
    <dbReference type="NCBI Taxonomy" id="1036778"/>
    <lineage>
        <taxon>Bacteria</taxon>
        <taxon>Pseudomonadati</taxon>
        <taxon>Pseudomonadota</taxon>
        <taxon>Alphaproteobacteria</taxon>
        <taxon>Hyphomicrobiales</taxon>
        <taxon>Boseaceae</taxon>
        <taxon>Bosea</taxon>
    </lineage>
</organism>
<feature type="active site" evidence="5">
    <location>
        <position position="106"/>
    </location>
</feature>
<feature type="binding site" evidence="6">
    <location>
        <position position="247"/>
    </location>
    <ligand>
        <name>Mg(2+)</name>
        <dbReference type="ChEBI" id="CHEBI:18420"/>
        <label>1</label>
    </ligand>
</feature>
<keyword evidence="11" id="KW-1185">Reference proteome</keyword>
<evidence type="ECO:0000256" key="5">
    <source>
        <dbReference type="PIRSR" id="PIRSR604808-1"/>
    </source>
</evidence>
<reference evidence="10 11" key="1">
    <citation type="submission" date="2016-10" db="EMBL/GenBank/DDBJ databases">
        <authorList>
            <person name="de Groot N.N."/>
        </authorList>
    </citation>
    <scope>NUCLEOTIDE SEQUENCE [LARGE SCALE GENOMIC DNA]</scope>
    <source>
        <strain evidence="10 11">DSM 26656</strain>
    </source>
</reference>
<evidence type="ECO:0000256" key="2">
    <source>
        <dbReference type="ARBA" id="ARBA00022723"/>
    </source>
</evidence>
<dbReference type="InterPro" id="IPR020847">
    <property type="entry name" value="AP_endonuclease_F1_BS"/>
</dbReference>
<dbReference type="Gene3D" id="3.60.10.10">
    <property type="entry name" value="Endonuclease/exonuclease/phosphatase"/>
    <property type="match status" value="1"/>
</dbReference>